<keyword evidence="1" id="KW-0472">Membrane</keyword>
<dbReference type="InterPro" id="IPR046714">
    <property type="entry name" value="DUF6787"/>
</dbReference>
<feature type="transmembrane region" description="Helical" evidence="1">
    <location>
        <begin position="15"/>
        <end position="34"/>
    </location>
</feature>
<evidence type="ECO:0000313" key="4">
    <source>
        <dbReference type="Proteomes" id="UP001163821"/>
    </source>
</evidence>
<name>A0AA42C8N9_9BACT</name>
<protein>
    <recommendedName>
        <fullName evidence="2">DUF6787 domain-containing protein</fullName>
    </recommendedName>
</protein>
<dbReference type="Proteomes" id="UP001163821">
    <property type="component" value="Unassembled WGS sequence"/>
</dbReference>
<dbReference type="RefSeq" id="WP_282593525.1">
    <property type="nucleotide sequence ID" value="NZ_JAPAAF010000065.1"/>
</dbReference>
<gene>
    <name evidence="3" type="ORF">N2K84_19555</name>
</gene>
<dbReference type="AlphaFoldDB" id="A0AA42C8N9"/>
<feature type="domain" description="DUF6787" evidence="2">
    <location>
        <begin position="19"/>
        <end position="95"/>
    </location>
</feature>
<organism evidence="3 4">
    <name type="scientific">Gaoshiqia sediminis</name>
    <dbReference type="NCBI Taxonomy" id="2986998"/>
    <lineage>
        <taxon>Bacteria</taxon>
        <taxon>Pseudomonadati</taxon>
        <taxon>Bacteroidota</taxon>
        <taxon>Bacteroidia</taxon>
        <taxon>Marinilabiliales</taxon>
        <taxon>Prolixibacteraceae</taxon>
        <taxon>Gaoshiqia</taxon>
    </lineage>
</organism>
<comment type="caution">
    <text evidence="3">The sequence shown here is derived from an EMBL/GenBank/DDBJ whole genome shotgun (WGS) entry which is preliminary data.</text>
</comment>
<keyword evidence="1" id="KW-0812">Transmembrane</keyword>
<evidence type="ECO:0000256" key="1">
    <source>
        <dbReference type="SAM" id="Phobius"/>
    </source>
</evidence>
<keyword evidence="1" id="KW-1133">Transmembrane helix</keyword>
<dbReference type="EMBL" id="JAPAAF010000065">
    <property type="protein sequence ID" value="MCW0484939.1"/>
    <property type="molecule type" value="Genomic_DNA"/>
</dbReference>
<evidence type="ECO:0000313" key="3">
    <source>
        <dbReference type="EMBL" id="MCW0484939.1"/>
    </source>
</evidence>
<keyword evidence="4" id="KW-1185">Reference proteome</keyword>
<accession>A0AA42C8N9</accession>
<proteinExistence type="predicted"/>
<dbReference type="Pfam" id="PF20584">
    <property type="entry name" value="DUF6787"/>
    <property type="match status" value="1"/>
</dbReference>
<reference evidence="3" key="1">
    <citation type="submission" date="2022-10" db="EMBL/GenBank/DDBJ databases">
        <title>Gaoshiqiia sediminis gen. nov., sp. nov., isolated from coastal sediment.</title>
        <authorList>
            <person name="Yu W.X."/>
            <person name="Mu D.S."/>
            <person name="Du J.Z."/>
            <person name="Liang Y.Q."/>
        </authorList>
    </citation>
    <scope>NUCLEOTIDE SEQUENCE</scope>
    <source>
        <strain evidence="3">A06</strain>
    </source>
</reference>
<evidence type="ECO:0000259" key="2">
    <source>
        <dbReference type="Pfam" id="PF20584"/>
    </source>
</evidence>
<sequence length="99" mass="11855">MFDKLKRRWNVESNIQLAIILFVFSISGSATLFFKKFIFSWIHFDPQWPFLMKALIYVLTIIPVYQVTLLAIGTLLGQFAFFWQFEKKTLRRFGIKLDR</sequence>
<feature type="transmembrane region" description="Helical" evidence="1">
    <location>
        <begin position="54"/>
        <end position="83"/>
    </location>
</feature>